<evidence type="ECO:0000256" key="2">
    <source>
        <dbReference type="SAM" id="MobiDB-lite"/>
    </source>
</evidence>
<feature type="region of interest" description="Disordered" evidence="2">
    <location>
        <begin position="242"/>
        <end position="315"/>
    </location>
</feature>
<feature type="compositionally biased region" description="Low complexity" evidence="2">
    <location>
        <begin position="290"/>
        <end position="299"/>
    </location>
</feature>
<reference evidence="4" key="1">
    <citation type="submission" date="2020-01" db="EMBL/GenBank/DDBJ databases">
        <authorList>
            <consortium name="DOE Joint Genome Institute"/>
            <person name="Haridas S."/>
            <person name="Albert R."/>
            <person name="Binder M."/>
            <person name="Bloem J."/>
            <person name="Labutti K."/>
            <person name="Salamov A."/>
            <person name="Andreopoulos B."/>
            <person name="Baker S.E."/>
            <person name="Barry K."/>
            <person name="Bills G."/>
            <person name="Bluhm B.H."/>
            <person name="Cannon C."/>
            <person name="Castanera R."/>
            <person name="Culley D.E."/>
            <person name="Daum C."/>
            <person name="Ezra D."/>
            <person name="Gonzalez J.B."/>
            <person name="Henrissat B."/>
            <person name="Kuo A."/>
            <person name="Liang C."/>
            <person name="Lipzen A."/>
            <person name="Lutzoni F."/>
            <person name="Magnuson J."/>
            <person name="Mondo S."/>
            <person name="Nolan M."/>
            <person name="Ohm R."/>
            <person name="Pangilinan J."/>
            <person name="Park H.-J."/>
            <person name="Ramirez L."/>
            <person name="Alfaro M."/>
            <person name="Sun H."/>
            <person name="Tritt A."/>
            <person name="Yoshinaga Y."/>
            <person name="Zwiers L.-H."/>
            <person name="Turgeon B.G."/>
            <person name="Goodwin S.B."/>
            <person name="Spatafora J.W."/>
            <person name="Crous P.W."/>
            <person name="Grigoriev I.V."/>
        </authorList>
    </citation>
    <scope>NUCLEOTIDE SEQUENCE</scope>
    <source>
        <strain evidence="4">CBS 342.82</strain>
    </source>
</reference>
<dbReference type="Proteomes" id="UP000504637">
    <property type="component" value="Unplaced"/>
</dbReference>
<dbReference type="GO" id="GO:0005802">
    <property type="term" value="C:trans-Golgi network"/>
    <property type="evidence" value="ECO:0007669"/>
    <property type="project" value="TreeGrafter"/>
</dbReference>
<dbReference type="PANTHER" id="PTHR13465">
    <property type="entry name" value="UPF0183 PROTEIN"/>
    <property type="match status" value="1"/>
</dbReference>
<evidence type="ECO:0000313" key="3">
    <source>
        <dbReference type="Proteomes" id="UP000504637"/>
    </source>
</evidence>
<dbReference type="OrthoDB" id="411211at2759"/>
<dbReference type="GeneID" id="54359307"/>
<dbReference type="AlphaFoldDB" id="A0A6J3MJ59"/>
<feature type="region of interest" description="Disordered" evidence="2">
    <location>
        <begin position="451"/>
        <end position="491"/>
    </location>
</feature>
<name>A0A6J3MJ59_9PEZI</name>
<evidence type="ECO:0000313" key="4">
    <source>
        <dbReference type="RefSeq" id="XP_033464979.1"/>
    </source>
</evidence>
<dbReference type="InterPro" id="IPR005373">
    <property type="entry name" value="PHAF1"/>
</dbReference>
<keyword evidence="3" id="KW-1185">Reference proteome</keyword>
<feature type="compositionally biased region" description="Gly residues" evidence="2">
    <location>
        <begin position="458"/>
        <end position="479"/>
    </location>
</feature>
<sequence>MAARHSLAVVPGHGLGFMALGGSLQDILSRIKEDKLHFPKIDLSFSQSEPVSAPVIIALPENGIRLRFDGAEQRLRLIEVLDFQRVSLTYKGNELAKDGVTVPYKRIYQLFGASYPGEYMPPESGKVGTYVVSYPGIAFTFPLQHVAFGAEKDHVQLLGSNAASSATFMAIFEGPSWPEARDQLFVNVPSGPRTPAISSQPKDSLAPELEMAYTDGSGNIALLRRAPAPPFDIILGQTTPQDLVTELGPPDATHRRNAQTIIEPFVDSRPRSKSRTLSSTNGRHRPTPPSSYSSTGTDTFDTDFDSGDADDDPAERSSRETYWCYFHHGIDILVGPPSNETTTATIGDDTNNTNSGALPITPLITSPHLVVRKLIIHGNVPGSYVFNRHRRLRWTIALPSSSPSPNSHNDLPTSPILTSESPFETALQPALLAAYSHIRPASEMQRGKVVNRTWGDDGPSGGRTGGGPGGADGGGGGDVGDSTFFLPDADRDLVEGSGSEQWLGNTKLYAFPGFTLEVLGSGAVGALTIS</sequence>
<organism evidence="4">
    <name type="scientific">Dissoconium aciculare CBS 342.82</name>
    <dbReference type="NCBI Taxonomy" id="1314786"/>
    <lineage>
        <taxon>Eukaryota</taxon>
        <taxon>Fungi</taxon>
        <taxon>Dikarya</taxon>
        <taxon>Ascomycota</taxon>
        <taxon>Pezizomycotina</taxon>
        <taxon>Dothideomycetes</taxon>
        <taxon>Dothideomycetidae</taxon>
        <taxon>Mycosphaerellales</taxon>
        <taxon>Dissoconiaceae</taxon>
        <taxon>Dissoconium</taxon>
    </lineage>
</organism>
<dbReference type="GO" id="GO:0043001">
    <property type="term" value="P:Golgi to plasma membrane protein transport"/>
    <property type="evidence" value="ECO:0007669"/>
    <property type="project" value="TreeGrafter"/>
</dbReference>
<protein>
    <submittedName>
        <fullName evidence="4">UPF0183-domain-containing protein</fullName>
    </submittedName>
</protein>
<dbReference type="RefSeq" id="XP_033464979.1">
    <property type="nucleotide sequence ID" value="XM_033601507.1"/>
</dbReference>
<dbReference type="PANTHER" id="PTHR13465:SF2">
    <property type="entry name" value="PHAGOSOME ASSEMBLY FACTOR 1"/>
    <property type="match status" value="1"/>
</dbReference>
<dbReference type="Pfam" id="PF03676">
    <property type="entry name" value="PHAF1"/>
    <property type="match status" value="1"/>
</dbReference>
<evidence type="ECO:0000256" key="1">
    <source>
        <dbReference type="ARBA" id="ARBA00024339"/>
    </source>
</evidence>
<dbReference type="InterPro" id="IPR039156">
    <property type="entry name" value="PHAF1/BROMI"/>
</dbReference>
<gene>
    <name evidence="4" type="ORF">K489DRAFT_32104</name>
</gene>
<reference evidence="4" key="3">
    <citation type="submission" date="2025-08" db="UniProtKB">
        <authorList>
            <consortium name="RefSeq"/>
        </authorList>
    </citation>
    <scope>IDENTIFICATION</scope>
    <source>
        <strain evidence="4">CBS 342.82</strain>
    </source>
</reference>
<feature type="compositionally biased region" description="Acidic residues" evidence="2">
    <location>
        <begin position="300"/>
        <end position="313"/>
    </location>
</feature>
<reference evidence="4" key="2">
    <citation type="submission" date="2020-04" db="EMBL/GenBank/DDBJ databases">
        <authorList>
            <consortium name="NCBI Genome Project"/>
        </authorList>
    </citation>
    <scope>NUCLEOTIDE SEQUENCE</scope>
    <source>
        <strain evidence="4">CBS 342.82</strain>
    </source>
</reference>
<comment type="similarity">
    <text evidence="1">Belongs to the PHAF1 family.</text>
</comment>
<accession>A0A6J3MJ59</accession>
<proteinExistence type="inferred from homology"/>